<dbReference type="EMBL" id="VDFW01000055">
    <property type="protein sequence ID" value="TNC19072.1"/>
    <property type="molecule type" value="Genomic_DNA"/>
</dbReference>
<gene>
    <name evidence="2" type="ORF">FG385_32925</name>
</gene>
<evidence type="ECO:0000313" key="2">
    <source>
        <dbReference type="EMBL" id="TNC19072.1"/>
    </source>
</evidence>
<evidence type="ECO:0000313" key="3">
    <source>
        <dbReference type="Proteomes" id="UP000305546"/>
    </source>
</evidence>
<keyword evidence="3" id="KW-1185">Reference proteome</keyword>
<reference evidence="2 3" key="1">
    <citation type="submission" date="2019-06" db="EMBL/GenBank/DDBJ databases">
        <title>Amycolatopsis alkalitolerans sp. nov., isolated from Gastrodia elata Blume.</title>
        <authorList>
            <person name="Narsing Rao M.P."/>
            <person name="Li W.J."/>
        </authorList>
    </citation>
    <scope>NUCLEOTIDE SEQUENCE [LARGE SCALE GENOMIC DNA]</scope>
    <source>
        <strain evidence="2 3">SYSUP0005</strain>
    </source>
</reference>
<dbReference type="RefSeq" id="WP_139100722.1">
    <property type="nucleotide sequence ID" value="NZ_VDFW01000055.1"/>
</dbReference>
<dbReference type="AlphaFoldDB" id="A0A5C4LQC2"/>
<name>A0A5C4LQC2_9PSEU</name>
<proteinExistence type="predicted"/>
<protein>
    <submittedName>
        <fullName evidence="2">Uncharacterized protein</fullName>
    </submittedName>
</protein>
<feature type="compositionally biased region" description="Basic and acidic residues" evidence="1">
    <location>
        <begin position="44"/>
        <end position="53"/>
    </location>
</feature>
<dbReference type="Proteomes" id="UP000305546">
    <property type="component" value="Unassembled WGS sequence"/>
</dbReference>
<organism evidence="2 3">
    <name type="scientific">Amycolatopsis alkalitolerans</name>
    <dbReference type="NCBI Taxonomy" id="2547244"/>
    <lineage>
        <taxon>Bacteria</taxon>
        <taxon>Bacillati</taxon>
        <taxon>Actinomycetota</taxon>
        <taxon>Actinomycetes</taxon>
        <taxon>Pseudonocardiales</taxon>
        <taxon>Pseudonocardiaceae</taxon>
        <taxon>Amycolatopsis</taxon>
    </lineage>
</organism>
<feature type="region of interest" description="Disordered" evidence="1">
    <location>
        <begin position="44"/>
        <end position="73"/>
    </location>
</feature>
<evidence type="ECO:0000256" key="1">
    <source>
        <dbReference type="SAM" id="MobiDB-lite"/>
    </source>
</evidence>
<accession>A0A5C4LQC2</accession>
<comment type="caution">
    <text evidence="2">The sequence shown here is derived from an EMBL/GenBank/DDBJ whole genome shotgun (WGS) entry which is preliminary data.</text>
</comment>
<sequence>MSRDTKIALFIAAAAGLVLVAAGVLEFDGGGGVDVGGRAELKLDLGGDGDRHSRGQRHRRLDGQEMLTGPHPLYRRPRAASVHRTLLSVGGWEWYLNPPSEWTM</sequence>